<proteinExistence type="predicted"/>
<keyword evidence="2" id="KW-1185">Reference proteome</keyword>
<evidence type="ECO:0000313" key="1">
    <source>
        <dbReference type="EMBL" id="PSF31335.1"/>
    </source>
</evidence>
<evidence type="ECO:0000313" key="2">
    <source>
        <dbReference type="Proteomes" id="UP000239001"/>
    </source>
</evidence>
<reference evidence="1 2" key="2">
    <citation type="submission" date="2018-03" db="EMBL/GenBank/DDBJ databases">
        <authorList>
            <person name="Keele B.F."/>
        </authorList>
    </citation>
    <scope>NUCLEOTIDE SEQUENCE [LARGE SCALE GENOMIC DNA]</scope>
    <source>
        <strain evidence="1 2">CCALA 016</strain>
    </source>
</reference>
<dbReference type="RefSeq" id="WP_106459223.1">
    <property type="nucleotide sequence ID" value="NZ_PXOH01000045.1"/>
</dbReference>
<comment type="caution">
    <text evidence="1">The sequence shown here is derived from an EMBL/GenBank/DDBJ whole genome shotgun (WGS) entry which is preliminary data.</text>
</comment>
<dbReference type="EMBL" id="PXOH01000045">
    <property type="protein sequence ID" value="PSF31335.1"/>
    <property type="molecule type" value="Genomic_DNA"/>
</dbReference>
<dbReference type="AlphaFoldDB" id="A0A2T1LRJ4"/>
<dbReference type="OrthoDB" id="582744at2"/>
<sequence length="156" mass="17207">MINSTTMLGKVTTFFSLVVLAITSETITLPTVYAQSNSAKNTIYVGIVRNNKGFLHRLSGTQGDSNAGNARWDTCPENTILLGKDFQPNGFWLCASSDIADSGTFYFGNVVNNRGYYWEVSRGQAKPAGDVKWDTCWGGQLRGRLFTTNGFWICQP</sequence>
<gene>
    <name evidence="1" type="ORF">C7H19_22850</name>
</gene>
<reference evidence="1 2" key="1">
    <citation type="submission" date="2018-03" db="EMBL/GenBank/DDBJ databases">
        <title>The ancient ancestry and fast evolution of plastids.</title>
        <authorList>
            <person name="Moore K.R."/>
            <person name="Magnabosco C."/>
            <person name="Momper L."/>
            <person name="Gold D.A."/>
            <person name="Bosak T."/>
            <person name="Fournier G.P."/>
        </authorList>
    </citation>
    <scope>NUCLEOTIDE SEQUENCE [LARGE SCALE GENOMIC DNA]</scope>
    <source>
        <strain evidence="1 2">CCALA 016</strain>
    </source>
</reference>
<name>A0A2T1LRJ4_9CHRO</name>
<accession>A0A2T1LRJ4</accession>
<dbReference type="Proteomes" id="UP000239001">
    <property type="component" value="Unassembled WGS sequence"/>
</dbReference>
<organism evidence="1 2">
    <name type="scientific">Aphanothece hegewaldii CCALA 016</name>
    <dbReference type="NCBI Taxonomy" id="2107694"/>
    <lineage>
        <taxon>Bacteria</taxon>
        <taxon>Bacillati</taxon>
        <taxon>Cyanobacteriota</taxon>
        <taxon>Cyanophyceae</taxon>
        <taxon>Oscillatoriophycideae</taxon>
        <taxon>Chroococcales</taxon>
        <taxon>Aphanothecaceae</taxon>
        <taxon>Aphanothece</taxon>
    </lineage>
</organism>
<protein>
    <submittedName>
        <fullName evidence="1">Uncharacterized protein</fullName>
    </submittedName>
</protein>